<protein>
    <submittedName>
        <fullName evidence="1">5-nitroimidazole resistance protein NimA</fullName>
    </submittedName>
</protein>
<sequence>MFREMRRKRQLLSEAETVAVMERGTAGVLALLDQDGYTYAVPLSYVYDRAEKRIFFHSATSGHKLEAIAHHQKVSFCVIDQDQIVPEELTTYFRSAIAFGEIYAVTDEAAKVAALKLLGAKYLPSDPVRVMQSVEKSLAAVTILAMTVEKLSGKEAIELVRAKAAKGR</sequence>
<dbReference type="OrthoDB" id="9794935at2"/>
<reference evidence="1 2" key="1">
    <citation type="submission" date="2013-09" db="EMBL/GenBank/DDBJ databases">
        <authorList>
            <person name="Durkin A.S."/>
            <person name="Haft D.R."/>
            <person name="McCorrison J."/>
            <person name="Torralba M."/>
            <person name="Gillis M."/>
            <person name="Haft D.H."/>
            <person name="Methe B."/>
            <person name="Sutton G."/>
            <person name="Nelson K.E."/>
        </authorList>
    </citation>
    <scope>NUCLEOTIDE SEQUENCE [LARGE SCALE GENOMIC DNA]</scope>
    <source>
        <strain evidence="1 2">BV3C16-1</strain>
    </source>
</reference>
<comment type="caution">
    <text evidence="1">The sequence shown here is derived from an EMBL/GenBank/DDBJ whole genome shotgun (WGS) entry which is preliminary data.</text>
</comment>
<dbReference type="PATRIC" id="fig|1111454.3.peg.114"/>
<accession>U7UT00</accession>
<name>U7UT00_9FIRM</name>
<dbReference type="PANTHER" id="PTHR34071">
    <property type="entry name" value="5-NITROIMIDAZOLE ANTIBIOTICS RESISTANCE PROTEIN, NIMA-FAMILY-RELATED PROTEIN-RELATED"/>
    <property type="match status" value="1"/>
</dbReference>
<dbReference type="STRING" id="1111454.HMPREF1250_1290"/>
<evidence type="ECO:0000313" key="2">
    <source>
        <dbReference type="Proteomes" id="UP000017090"/>
    </source>
</evidence>
<keyword evidence="2" id="KW-1185">Reference proteome</keyword>
<gene>
    <name evidence="1" type="primary">nimA</name>
    <name evidence="1" type="ORF">HMPREF1250_1290</name>
</gene>
<dbReference type="InterPro" id="IPR012349">
    <property type="entry name" value="Split_barrel_FMN-bd"/>
</dbReference>
<dbReference type="Proteomes" id="UP000017090">
    <property type="component" value="Unassembled WGS sequence"/>
</dbReference>
<evidence type="ECO:0000313" key="1">
    <source>
        <dbReference type="EMBL" id="ERT62460.1"/>
    </source>
</evidence>
<dbReference type="PANTHER" id="PTHR34071:SF2">
    <property type="entry name" value="FLAVIN-NUCLEOTIDE-BINDING PROTEIN"/>
    <property type="match status" value="1"/>
</dbReference>
<dbReference type="eggNOG" id="COG3467">
    <property type="taxonomic scope" value="Bacteria"/>
</dbReference>
<dbReference type="InterPro" id="IPR024747">
    <property type="entry name" value="Pyridox_Oxase-rel"/>
</dbReference>
<organism evidence="1 2">
    <name type="scientific">Megasphaera vaginalis</name>
    <name type="common">ex Srinivasan et al. 2021</name>
    <dbReference type="NCBI Taxonomy" id="1111454"/>
    <lineage>
        <taxon>Bacteria</taxon>
        <taxon>Bacillati</taxon>
        <taxon>Bacillota</taxon>
        <taxon>Negativicutes</taxon>
        <taxon>Veillonellales</taxon>
        <taxon>Veillonellaceae</taxon>
        <taxon>Megasphaera</taxon>
    </lineage>
</organism>
<dbReference type="EMBL" id="AWXA01000004">
    <property type="protein sequence ID" value="ERT62460.1"/>
    <property type="molecule type" value="Genomic_DNA"/>
</dbReference>
<dbReference type="Pfam" id="PF12900">
    <property type="entry name" value="Pyridox_ox_2"/>
    <property type="match status" value="1"/>
</dbReference>
<dbReference type="SUPFAM" id="SSF50475">
    <property type="entry name" value="FMN-binding split barrel"/>
    <property type="match status" value="1"/>
</dbReference>
<dbReference type="AlphaFoldDB" id="U7UT00"/>
<dbReference type="Gene3D" id="2.30.110.10">
    <property type="entry name" value="Electron Transport, Fmn-binding Protein, Chain A"/>
    <property type="match status" value="1"/>
</dbReference>
<proteinExistence type="predicted"/>
<dbReference type="RefSeq" id="WP_023052634.1">
    <property type="nucleotide sequence ID" value="NZ_AWXA01000004.1"/>
</dbReference>